<evidence type="ECO:0000313" key="1">
    <source>
        <dbReference type="EMBL" id="HJA01939.1"/>
    </source>
</evidence>
<organism evidence="1 2">
    <name type="scientific">Candidatus Gallimonas gallistercoris</name>
    <dbReference type="NCBI Taxonomy" id="2838602"/>
    <lineage>
        <taxon>Bacteria</taxon>
        <taxon>Bacillati</taxon>
        <taxon>Bacillota</taxon>
        <taxon>Clostridia</taxon>
        <taxon>Candidatus Gallimonas</taxon>
    </lineage>
</organism>
<reference evidence="1" key="2">
    <citation type="submission" date="2021-04" db="EMBL/GenBank/DDBJ databases">
        <authorList>
            <person name="Gilroy R."/>
        </authorList>
    </citation>
    <scope>NUCLEOTIDE SEQUENCE</scope>
    <source>
        <strain evidence="1">CHK156-179</strain>
    </source>
</reference>
<reference evidence="1" key="1">
    <citation type="journal article" date="2021" name="PeerJ">
        <title>Extensive microbial diversity within the chicken gut microbiome revealed by metagenomics and culture.</title>
        <authorList>
            <person name="Gilroy R."/>
            <person name="Ravi A."/>
            <person name="Getino M."/>
            <person name="Pursley I."/>
            <person name="Horton D.L."/>
            <person name="Alikhan N.F."/>
            <person name="Baker D."/>
            <person name="Gharbi K."/>
            <person name="Hall N."/>
            <person name="Watson M."/>
            <person name="Adriaenssens E.M."/>
            <person name="Foster-Nyarko E."/>
            <person name="Jarju S."/>
            <person name="Secka A."/>
            <person name="Antonio M."/>
            <person name="Oren A."/>
            <person name="Chaudhuri R.R."/>
            <person name="La Ragione R."/>
            <person name="Hildebrand F."/>
            <person name="Pallen M.J."/>
        </authorList>
    </citation>
    <scope>NUCLEOTIDE SEQUENCE</scope>
    <source>
        <strain evidence="1">CHK156-179</strain>
    </source>
</reference>
<sequence length="76" mass="8777">MSKFRENLFAPQKSFREFKQKYLQIESRSGGEPSLRDFIFSSHFFVQAQKSREKSGLTNGTGGLCRLFFCALLSIF</sequence>
<dbReference type="AlphaFoldDB" id="A0A9D2H1B7"/>
<dbReference type="EMBL" id="DXAJ01000020">
    <property type="protein sequence ID" value="HJA01939.1"/>
    <property type="molecule type" value="Genomic_DNA"/>
</dbReference>
<accession>A0A9D2H1B7</accession>
<proteinExistence type="predicted"/>
<name>A0A9D2H1B7_9FIRM</name>
<dbReference type="Proteomes" id="UP000824221">
    <property type="component" value="Unassembled WGS sequence"/>
</dbReference>
<gene>
    <name evidence="1" type="ORF">H9797_00965</name>
</gene>
<evidence type="ECO:0000313" key="2">
    <source>
        <dbReference type="Proteomes" id="UP000824221"/>
    </source>
</evidence>
<comment type="caution">
    <text evidence="1">The sequence shown here is derived from an EMBL/GenBank/DDBJ whole genome shotgun (WGS) entry which is preliminary data.</text>
</comment>
<protein>
    <submittedName>
        <fullName evidence="1">Uncharacterized protein</fullName>
    </submittedName>
</protein>